<name>W2TLB9_NECAM</name>
<organism evidence="1 2">
    <name type="scientific">Necator americanus</name>
    <name type="common">Human hookworm</name>
    <dbReference type="NCBI Taxonomy" id="51031"/>
    <lineage>
        <taxon>Eukaryota</taxon>
        <taxon>Metazoa</taxon>
        <taxon>Ecdysozoa</taxon>
        <taxon>Nematoda</taxon>
        <taxon>Chromadorea</taxon>
        <taxon>Rhabditida</taxon>
        <taxon>Rhabditina</taxon>
        <taxon>Rhabditomorpha</taxon>
        <taxon>Strongyloidea</taxon>
        <taxon>Ancylostomatidae</taxon>
        <taxon>Bunostominae</taxon>
        <taxon>Necator</taxon>
    </lineage>
</organism>
<dbReference type="PANTHER" id="PTHR47331:SF5">
    <property type="entry name" value="RIBONUCLEASE H"/>
    <property type="match status" value="1"/>
</dbReference>
<dbReference type="Pfam" id="PF05380">
    <property type="entry name" value="Peptidase_A17"/>
    <property type="match status" value="1"/>
</dbReference>
<sequence>MNVREFTSNDSSFNKFLEQAERSPVDKTMKILGLQWNTETDSLILSLPKSTELNTTWTKRKVLKHVASIYDPLGWVSVSTLIAKAFIQKLWKTELSWDAVPPQELS</sequence>
<keyword evidence="2" id="KW-1185">Reference proteome</keyword>
<dbReference type="OMA" id="LQWNTET"/>
<evidence type="ECO:0000313" key="1">
    <source>
        <dbReference type="EMBL" id="ETN82583.1"/>
    </source>
</evidence>
<protein>
    <recommendedName>
        <fullName evidence="3">Reverse transcriptase domain-containing protein</fullName>
    </recommendedName>
</protein>
<dbReference type="OrthoDB" id="5863270at2759"/>
<evidence type="ECO:0008006" key="3">
    <source>
        <dbReference type="Google" id="ProtNLM"/>
    </source>
</evidence>
<dbReference type="InterPro" id="IPR008042">
    <property type="entry name" value="Retrotrans_Pao"/>
</dbReference>
<accession>W2TLB9</accession>
<evidence type="ECO:0000313" key="2">
    <source>
        <dbReference type="Proteomes" id="UP000053676"/>
    </source>
</evidence>
<proteinExistence type="predicted"/>
<reference evidence="2" key="1">
    <citation type="journal article" date="2014" name="Nat. Genet.">
        <title>Genome of the human hookworm Necator americanus.</title>
        <authorList>
            <person name="Tang Y.T."/>
            <person name="Gao X."/>
            <person name="Rosa B.A."/>
            <person name="Abubucker S."/>
            <person name="Hallsworth-Pepin K."/>
            <person name="Martin J."/>
            <person name="Tyagi R."/>
            <person name="Heizer E."/>
            <person name="Zhang X."/>
            <person name="Bhonagiri-Palsikar V."/>
            <person name="Minx P."/>
            <person name="Warren W.C."/>
            <person name="Wang Q."/>
            <person name="Zhan B."/>
            <person name="Hotez P.J."/>
            <person name="Sternberg P.W."/>
            <person name="Dougall A."/>
            <person name="Gaze S.T."/>
            <person name="Mulvenna J."/>
            <person name="Sotillo J."/>
            <person name="Ranganathan S."/>
            <person name="Rabelo E.M."/>
            <person name="Wilson R.K."/>
            <person name="Felgner P.L."/>
            <person name="Bethony J."/>
            <person name="Hawdon J.M."/>
            <person name="Gasser R.B."/>
            <person name="Loukas A."/>
            <person name="Mitreva M."/>
        </authorList>
    </citation>
    <scope>NUCLEOTIDE SEQUENCE [LARGE SCALE GENOMIC DNA]</scope>
</reference>
<dbReference type="AlphaFoldDB" id="W2TLB9"/>
<dbReference type="PANTHER" id="PTHR47331">
    <property type="entry name" value="PHD-TYPE DOMAIN-CONTAINING PROTEIN"/>
    <property type="match status" value="1"/>
</dbReference>
<dbReference type="KEGG" id="nai:NECAME_07875"/>
<dbReference type="EMBL" id="KI658422">
    <property type="protein sequence ID" value="ETN82583.1"/>
    <property type="molecule type" value="Genomic_DNA"/>
</dbReference>
<dbReference type="Proteomes" id="UP000053676">
    <property type="component" value="Unassembled WGS sequence"/>
</dbReference>
<gene>
    <name evidence="1" type="ORF">NECAME_07875</name>
</gene>